<keyword evidence="4" id="KW-1185">Reference proteome</keyword>
<dbReference type="AlphaFoldDB" id="E2C9I1"/>
<dbReference type="CDD" id="cd00326">
    <property type="entry name" value="alpha_CA"/>
    <property type="match status" value="1"/>
</dbReference>
<dbReference type="EMBL" id="GL453868">
    <property type="protein sequence ID" value="EFN75383.1"/>
    <property type="molecule type" value="Genomic_DNA"/>
</dbReference>
<evidence type="ECO:0000256" key="1">
    <source>
        <dbReference type="ARBA" id="ARBA00010718"/>
    </source>
</evidence>
<dbReference type="PROSITE" id="PS51144">
    <property type="entry name" value="ALPHA_CA_2"/>
    <property type="match status" value="1"/>
</dbReference>
<dbReference type="OMA" id="ELHAVHY"/>
<evidence type="ECO:0000259" key="2">
    <source>
        <dbReference type="PROSITE" id="PS51144"/>
    </source>
</evidence>
<feature type="domain" description="Alpha-carbonic anhydrase" evidence="2">
    <location>
        <begin position="1"/>
        <end position="244"/>
    </location>
</feature>
<dbReference type="SMART" id="SM01057">
    <property type="entry name" value="Carb_anhydrase"/>
    <property type="match status" value="1"/>
</dbReference>
<dbReference type="InterPro" id="IPR023561">
    <property type="entry name" value="Carbonic_anhydrase_a-class"/>
</dbReference>
<dbReference type="STRING" id="610380.E2C9I1"/>
<dbReference type="SUPFAM" id="SSF51069">
    <property type="entry name" value="Carbonic anhydrase"/>
    <property type="match status" value="1"/>
</dbReference>
<dbReference type="InterPro" id="IPR001148">
    <property type="entry name" value="CA_dom"/>
</dbReference>
<gene>
    <name evidence="3" type="ORF">EAI_06167</name>
</gene>
<protein>
    <submittedName>
        <fullName evidence="3">Carbonic anhydrase 12</fullName>
    </submittedName>
</protein>
<dbReference type="PANTHER" id="PTHR18952:SF233">
    <property type="entry name" value="CARBONIC ANHYDRASE 14"/>
    <property type="match status" value="1"/>
</dbReference>
<dbReference type="Gene3D" id="3.10.200.10">
    <property type="entry name" value="Alpha carbonic anhydrase"/>
    <property type="match status" value="1"/>
</dbReference>
<name>E2C9I1_HARSA</name>
<evidence type="ECO:0000313" key="4">
    <source>
        <dbReference type="Proteomes" id="UP000008237"/>
    </source>
</evidence>
<sequence>IRQLAGVEGKLESPIDLNIAHMKTTELNPLQWCNYNVMPKKLKLTNTGYTVLLSAKWELERPCLRDGPFESSYVFSQIHFHWGETDMNGSEHRVDGESMPMELHAVHFKSDYETREAALRTDDGVAILVYLFQADSNPLFDDISRALPHVRAAHSSVRLTPFLITNIMRCFQRDYFVYWGSVRMISYGNSVLWVISREPLGISAEQEAQSIPPRPRMDAFTESNIADHGDLLNTLPDNQLIPKLKRSVSTLTTISR</sequence>
<feature type="non-terminal residue" evidence="3">
    <location>
        <position position="1"/>
    </location>
</feature>
<organism evidence="4">
    <name type="scientific">Harpegnathos saltator</name>
    <name type="common">Jerdon's jumping ant</name>
    <dbReference type="NCBI Taxonomy" id="610380"/>
    <lineage>
        <taxon>Eukaryota</taxon>
        <taxon>Metazoa</taxon>
        <taxon>Ecdysozoa</taxon>
        <taxon>Arthropoda</taxon>
        <taxon>Hexapoda</taxon>
        <taxon>Insecta</taxon>
        <taxon>Pterygota</taxon>
        <taxon>Neoptera</taxon>
        <taxon>Endopterygota</taxon>
        <taxon>Hymenoptera</taxon>
        <taxon>Apocrita</taxon>
        <taxon>Aculeata</taxon>
        <taxon>Formicoidea</taxon>
        <taxon>Formicidae</taxon>
        <taxon>Ponerinae</taxon>
        <taxon>Ponerini</taxon>
        <taxon>Harpegnathos</taxon>
    </lineage>
</organism>
<dbReference type="OrthoDB" id="429145at2759"/>
<reference evidence="3 4" key="1">
    <citation type="journal article" date="2010" name="Science">
        <title>Genomic comparison of the ants Camponotus floridanus and Harpegnathos saltator.</title>
        <authorList>
            <person name="Bonasio R."/>
            <person name="Zhang G."/>
            <person name="Ye C."/>
            <person name="Mutti N.S."/>
            <person name="Fang X."/>
            <person name="Qin N."/>
            <person name="Donahue G."/>
            <person name="Yang P."/>
            <person name="Li Q."/>
            <person name="Li C."/>
            <person name="Zhang P."/>
            <person name="Huang Z."/>
            <person name="Berger S.L."/>
            <person name="Reinberg D."/>
            <person name="Wang J."/>
            <person name="Liebig J."/>
        </authorList>
    </citation>
    <scope>NUCLEOTIDE SEQUENCE [LARGE SCALE GENOMIC DNA]</scope>
    <source>
        <strain evidence="3 4">R22 G/1</strain>
    </source>
</reference>
<dbReference type="GO" id="GO:0004089">
    <property type="term" value="F:carbonate dehydratase activity"/>
    <property type="evidence" value="ECO:0007669"/>
    <property type="project" value="InterPro"/>
</dbReference>
<proteinExistence type="inferred from homology"/>
<accession>E2C9I1</accession>
<dbReference type="GO" id="GO:0005737">
    <property type="term" value="C:cytoplasm"/>
    <property type="evidence" value="ECO:0007669"/>
    <property type="project" value="TreeGrafter"/>
</dbReference>
<dbReference type="Proteomes" id="UP000008237">
    <property type="component" value="Unassembled WGS sequence"/>
</dbReference>
<dbReference type="Pfam" id="PF00194">
    <property type="entry name" value="Carb_anhydrase"/>
    <property type="match status" value="1"/>
</dbReference>
<dbReference type="GO" id="GO:0008270">
    <property type="term" value="F:zinc ion binding"/>
    <property type="evidence" value="ECO:0007669"/>
    <property type="project" value="InterPro"/>
</dbReference>
<dbReference type="InterPro" id="IPR036398">
    <property type="entry name" value="CA_dom_sf"/>
</dbReference>
<evidence type="ECO:0000313" key="3">
    <source>
        <dbReference type="EMBL" id="EFN75383.1"/>
    </source>
</evidence>
<dbReference type="PANTHER" id="PTHR18952">
    <property type="entry name" value="CARBONIC ANHYDRASE"/>
    <property type="match status" value="1"/>
</dbReference>
<comment type="similarity">
    <text evidence="1">Belongs to the alpha-carbonic anhydrase family.</text>
</comment>
<dbReference type="InParanoid" id="E2C9I1"/>